<name>A0A174NS45_9FIRM</name>
<dbReference type="AlphaFoldDB" id="A0A174NS45"/>
<gene>
    <name evidence="3" type="ORF">ERS852551_00974</name>
</gene>
<dbReference type="CDD" id="cd11613">
    <property type="entry name" value="SAF_AH_GD"/>
    <property type="match status" value="1"/>
</dbReference>
<proteinExistence type="predicted"/>
<evidence type="ECO:0000313" key="4">
    <source>
        <dbReference type="Proteomes" id="UP000095765"/>
    </source>
</evidence>
<evidence type="ECO:0000256" key="1">
    <source>
        <dbReference type="ARBA" id="ARBA00023239"/>
    </source>
</evidence>
<evidence type="ECO:0000313" key="3">
    <source>
        <dbReference type="EMBL" id="CUP49370.1"/>
    </source>
</evidence>
<dbReference type="GO" id="GO:0016829">
    <property type="term" value="F:lyase activity"/>
    <property type="evidence" value="ECO:0007669"/>
    <property type="project" value="UniProtKB-KW"/>
</dbReference>
<dbReference type="Pfam" id="PF08666">
    <property type="entry name" value="SAF"/>
    <property type="match status" value="1"/>
</dbReference>
<evidence type="ECO:0000259" key="2">
    <source>
        <dbReference type="Pfam" id="PF08666"/>
    </source>
</evidence>
<protein>
    <submittedName>
        <fullName evidence="3">Galactarate dehydratase</fullName>
    </submittedName>
</protein>
<dbReference type="Gene3D" id="2.30.130.110">
    <property type="match status" value="1"/>
</dbReference>
<reference evidence="3 4" key="1">
    <citation type="submission" date="2015-09" db="EMBL/GenBank/DDBJ databases">
        <authorList>
            <consortium name="Pathogen Informatics"/>
        </authorList>
    </citation>
    <scope>NUCLEOTIDE SEQUENCE [LARGE SCALE GENOMIC DNA]</scope>
    <source>
        <strain evidence="3 4">2789STDY5834939</strain>
    </source>
</reference>
<dbReference type="InterPro" id="IPR044144">
    <property type="entry name" value="SAF_UxaA/GarD"/>
</dbReference>
<dbReference type="RefSeq" id="WP_055244419.1">
    <property type="nucleotide sequence ID" value="NZ_CABIWA010000007.1"/>
</dbReference>
<dbReference type="EMBL" id="CZBE01000005">
    <property type="protein sequence ID" value="CUP49370.1"/>
    <property type="molecule type" value="Genomic_DNA"/>
</dbReference>
<organism evidence="3 4">
    <name type="scientific">Anaerotruncus colihominis</name>
    <dbReference type="NCBI Taxonomy" id="169435"/>
    <lineage>
        <taxon>Bacteria</taxon>
        <taxon>Bacillati</taxon>
        <taxon>Bacillota</taxon>
        <taxon>Clostridia</taxon>
        <taxon>Eubacteriales</taxon>
        <taxon>Oscillospiraceae</taxon>
        <taxon>Anaerotruncus</taxon>
    </lineage>
</organism>
<dbReference type="Proteomes" id="UP000095765">
    <property type="component" value="Unassembled WGS sequence"/>
</dbReference>
<dbReference type="InterPro" id="IPR013974">
    <property type="entry name" value="SAF"/>
</dbReference>
<keyword evidence="1" id="KW-0456">Lyase</keyword>
<accession>A0A174NS45</accession>
<feature type="domain" description="SAF" evidence="2">
    <location>
        <begin position="12"/>
        <end position="86"/>
    </location>
</feature>
<sequence length="103" mass="11158">MKANAILLSTTDNVVTVVDGAKQGEEIRYFANGELESLIARETIPPCHKAAIAPIEPGGHVLKYGESIGAATRPIGVGEWVSHLNIESLQRDYNSELDEKREG</sequence>
<dbReference type="OrthoDB" id="9804574at2"/>